<dbReference type="PANTHER" id="PTHR42865">
    <property type="entry name" value="PROTON/GLUTAMATE-ASPARTATE SYMPORTER"/>
    <property type="match status" value="1"/>
</dbReference>
<feature type="transmembrane region" description="Helical" evidence="7">
    <location>
        <begin position="308"/>
        <end position="334"/>
    </location>
</feature>
<dbReference type="PRINTS" id="PR00173">
    <property type="entry name" value="EDTRNSPORT"/>
</dbReference>
<evidence type="ECO:0000256" key="5">
    <source>
        <dbReference type="ARBA" id="ARBA00022989"/>
    </source>
</evidence>
<dbReference type="Proteomes" id="UP000000759">
    <property type="component" value="Chromosome 27"/>
</dbReference>
<dbReference type="GeneID" id="7198850"/>
<dbReference type="Pfam" id="PF00375">
    <property type="entry name" value="SDF"/>
    <property type="match status" value="1"/>
</dbReference>
<comment type="subcellular location">
    <subcellularLocation>
        <location evidence="1">Cell membrane</location>
        <topology evidence="1">Multi-pass membrane protein</topology>
    </subcellularLocation>
    <subcellularLocation>
        <location evidence="7">Membrane</location>
        <topology evidence="7">Multi-pass membrane protein</topology>
    </subcellularLocation>
</comment>
<feature type="transmembrane region" description="Helical" evidence="7">
    <location>
        <begin position="420"/>
        <end position="446"/>
    </location>
</feature>
<feature type="transmembrane region" description="Helical" evidence="7">
    <location>
        <begin position="232"/>
        <end position="250"/>
    </location>
</feature>
<dbReference type="SUPFAM" id="SSF118215">
    <property type="entry name" value="Proton glutamate symport protein"/>
    <property type="match status" value="2"/>
</dbReference>
<evidence type="ECO:0000256" key="6">
    <source>
        <dbReference type="ARBA" id="ARBA00023136"/>
    </source>
</evidence>
<comment type="similarity">
    <text evidence="7">Belongs to the dicarboxylate/amino acid:cation symporter (DAACS) (TC 2.A.23) family.</text>
</comment>
<proteinExistence type="inferred from homology"/>
<feature type="transmembrane region" description="Helical" evidence="7">
    <location>
        <begin position="33"/>
        <end position="55"/>
    </location>
</feature>
<evidence type="ECO:0000256" key="1">
    <source>
        <dbReference type="ARBA" id="ARBA00004651"/>
    </source>
</evidence>
<evidence type="ECO:0000256" key="7">
    <source>
        <dbReference type="RuleBase" id="RU361216"/>
    </source>
</evidence>
<keyword evidence="4 7" id="KW-0812">Transmembrane</keyword>
<dbReference type="PANTHER" id="PTHR42865:SF7">
    <property type="entry name" value="PROTON_GLUTAMATE-ASPARTATE SYMPORTER"/>
    <property type="match status" value="1"/>
</dbReference>
<feature type="transmembrane region" description="Helical" evidence="7">
    <location>
        <begin position="396"/>
        <end position="413"/>
    </location>
</feature>
<feature type="transmembrane region" description="Helical" evidence="7">
    <location>
        <begin position="85"/>
        <end position="103"/>
    </location>
</feature>
<keyword evidence="3" id="KW-1003">Cell membrane</keyword>
<evidence type="ECO:0000313" key="9">
    <source>
        <dbReference type="Proteomes" id="UP000000759"/>
    </source>
</evidence>
<evidence type="ECO:0000256" key="4">
    <source>
        <dbReference type="ARBA" id="ARBA00022692"/>
    </source>
</evidence>
<reference evidence="8 9" key="1">
    <citation type="journal article" date="2008" name="Nature">
        <title>The Phaeodactylum genome reveals the evolutionary history of diatom genomes.</title>
        <authorList>
            <person name="Bowler C."/>
            <person name="Allen A.E."/>
            <person name="Badger J.H."/>
            <person name="Grimwood J."/>
            <person name="Jabbari K."/>
            <person name="Kuo A."/>
            <person name="Maheswari U."/>
            <person name="Martens C."/>
            <person name="Maumus F."/>
            <person name="Otillar R.P."/>
            <person name="Rayko E."/>
            <person name="Salamov A."/>
            <person name="Vandepoele K."/>
            <person name="Beszteri B."/>
            <person name="Gruber A."/>
            <person name="Heijde M."/>
            <person name="Katinka M."/>
            <person name="Mock T."/>
            <person name="Valentin K."/>
            <person name="Verret F."/>
            <person name="Berges J.A."/>
            <person name="Brownlee C."/>
            <person name="Cadoret J.P."/>
            <person name="Chiovitti A."/>
            <person name="Choi C.J."/>
            <person name="Coesel S."/>
            <person name="De Martino A."/>
            <person name="Detter J.C."/>
            <person name="Durkin C."/>
            <person name="Falciatore A."/>
            <person name="Fournet J."/>
            <person name="Haruta M."/>
            <person name="Huysman M.J."/>
            <person name="Jenkins B.D."/>
            <person name="Jiroutova K."/>
            <person name="Jorgensen R.E."/>
            <person name="Joubert Y."/>
            <person name="Kaplan A."/>
            <person name="Kroger N."/>
            <person name="Kroth P.G."/>
            <person name="La Roche J."/>
            <person name="Lindquist E."/>
            <person name="Lommer M."/>
            <person name="Martin-Jezequel V."/>
            <person name="Lopez P.J."/>
            <person name="Lucas S."/>
            <person name="Mangogna M."/>
            <person name="McGinnis K."/>
            <person name="Medlin L.K."/>
            <person name="Montsant A."/>
            <person name="Oudot-Le Secq M.P."/>
            <person name="Napoli C."/>
            <person name="Obornik M."/>
            <person name="Parker M.S."/>
            <person name="Petit J.L."/>
            <person name="Porcel B.M."/>
            <person name="Poulsen N."/>
            <person name="Robison M."/>
            <person name="Rychlewski L."/>
            <person name="Rynearson T.A."/>
            <person name="Schmutz J."/>
            <person name="Shapiro H."/>
            <person name="Siaut M."/>
            <person name="Stanley M."/>
            <person name="Sussman M.R."/>
            <person name="Taylor A.R."/>
            <person name="Vardi A."/>
            <person name="von Dassow P."/>
            <person name="Vyverman W."/>
            <person name="Willis A."/>
            <person name="Wyrwicz L.S."/>
            <person name="Rokhsar D.S."/>
            <person name="Weissenbach J."/>
            <person name="Armbrust E.V."/>
            <person name="Green B.R."/>
            <person name="Van de Peer Y."/>
            <person name="Grigoriev I.V."/>
        </authorList>
    </citation>
    <scope>NUCLEOTIDE SEQUENCE [LARGE SCALE GENOMIC DNA]</scope>
    <source>
        <strain evidence="8 9">CCAP 1055/1</strain>
    </source>
</reference>
<keyword evidence="5 7" id="KW-1133">Transmembrane helix</keyword>
<keyword evidence="9" id="KW-1185">Reference proteome</keyword>
<keyword evidence="6 7" id="KW-0472">Membrane</keyword>
<dbReference type="OrthoDB" id="70718at2759"/>
<reference evidence="9" key="2">
    <citation type="submission" date="2008-08" db="EMBL/GenBank/DDBJ databases">
        <authorList>
            <consortium name="Diatom Consortium"/>
            <person name="Grigoriev I."/>
            <person name="Grimwood J."/>
            <person name="Kuo A."/>
            <person name="Otillar R.P."/>
            <person name="Salamov A."/>
            <person name="Detter J.C."/>
            <person name="Lindquist E."/>
            <person name="Shapiro H."/>
            <person name="Lucas S."/>
            <person name="Glavina del Rio T."/>
            <person name="Pitluck S."/>
            <person name="Rokhsar D."/>
            <person name="Bowler C."/>
        </authorList>
    </citation>
    <scope>GENOME REANNOTATION</scope>
    <source>
        <strain evidence="9">CCAP 1055/1</strain>
    </source>
</reference>
<dbReference type="eggNOG" id="KOG3787">
    <property type="taxonomic scope" value="Eukaryota"/>
</dbReference>
<dbReference type="Gene3D" id="1.10.3860.10">
    <property type="entry name" value="Sodium:dicarboxylate symporter"/>
    <property type="match status" value="1"/>
</dbReference>
<dbReference type="InterPro" id="IPR001991">
    <property type="entry name" value="Na-dicarboxylate_symporter"/>
</dbReference>
<dbReference type="RefSeq" id="XP_002185065.1">
    <property type="nucleotide sequence ID" value="XM_002185029.1"/>
</dbReference>
<dbReference type="GO" id="GO:0015293">
    <property type="term" value="F:symporter activity"/>
    <property type="evidence" value="ECO:0007669"/>
    <property type="project" value="UniProtKB-UniRule"/>
</dbReference>
<dbReference type="KEGG" id="pti:PHATRDRAFT_50149"/>
<dbReference type="InParanoid" id="B7GD43"/>
<dbReference type="GO" id="GO:0005886">
    <property type="term" value="C:plasma membrane"/>
    <property type="evidence" value="ECO:0007669"/>
    <property type="project" value="UniProtKB-SubCell"/>
</dbReference>
<keyword evidence="7" id="KW-0769">Symport</keyword>
<evidence type="ECO:0000313" key="8">
    <source>
        <dbReference type="EMBL" id="EEC43512.1"/>
    </source>
</evidence>
<keyword evidence="2 7" id="KW-0813">Transport</keyword>
<dbReference type="STRING" id="556484.B7GD43"/>
<name>B7GD43_PHATC</name>
<protein>
    <recommendedName>
        <fullName evidence="7">Amino acid transporter</fullName>
    </recommendedName>
</protein>
<sequence>MTTTTKKQLEIDEVQELTEEEIKAPGCGILGRYPVLSVLIFASAGIGIGLGLSFWEPDDDDDTKDKVIKWLGLVGDLFIRSLKCVVLPLVFINVIISVVDMMNVGRAGSIGWKTIVLYLLTTVIASILGIISIVSFKGLFEEGEFEEAVPASVKLGCNQDGEFLTENASGAISCAADSGESSEFFITDVSMSFVRASGSVRDDISLSDTVYDGVFTKLVTANIFESFVEANFAAVVFFAIAFGVAISRVFDQGGGPDKSFILPFLKELDGVFLTIINWIIMITPFAVLSLISSAIGKQENLADSFSNVGYLVVATMIAMFFQFLVVHCLLFFIVTRTNPFEYLKHLIPAQTMAFACASSAATIPMTLKCVRQTERVPEPVARFVIPLGATVNMDGGAIYFPCACIWLAVLNGIQPDAASYLLLVIISTIGSAGTAPVPSASLVLIITAYNTVFNTTGVPEGFSFILAIDWFMDRLRTVVNVTGDGVVAGMVSHLCPVDDDTGNVLYVDKTEQHEAGAGSSTDSDINLNAVEVTRN</sequence>
<feature type="transmembrane region" description="Helical" evidence="7">
    <location>
        <begin position="271"/>
        <end position="296"/>
    </location>
</feature>
<evidence type="ECO:0000256" key="3">
    <source>
        <dbReference type="ARBA" id="ARBA00022475"/>
    </source>
</evidence>
<dbReference type="HOGENOM" id="CLU_019375_5_0_1"/>
<gene>
    <name evidence="8" type="ORF">PHATRDRAFT_50149</name>
</gene>
<dbReference type="InterPro" id="IPR036458">
    <property type="entry name" value="Na:dicarbo_symporter_sf"/>
</dbReference>
<accession>B7GD43</accession>
<organism evidence="8 9">
    <name type="scientific">Phaeodactylum tricornutum (strain CCAP 1055/1)</name>
    <dbReference type="NCBI Taxonomy" id="556484"/>
    <lineage>
        <taxon>Eukaryota</taxon>
        <taxon>Sar</taxon>
        <taxon>Stramenopiles</taxon>
        <taxon>Ochrophyta</taxon>
        <taxon>Bacillariophyta</taxon>
        <taxon>Bacillariophyceae</taxon>
        <taxon>Bacillariophycidae</taxon>
        <taxon>Naviculales</taxon>
        <taxon>Phaeodactylaceae</taxon>
        <taxon>Phaeodactylum</taxon>
    </lineage>
</organism>
<dbReference type="PaxDb" id="2850-Phatr50149"/>
<dbReference type="AlphaFoldDB" id="B7GD43"/>
<feature type="transmembrane region" description="Helical" evidence="7">
    <location>
        <begin position="115"/>
        <end position="136"/>
    </location>
</feature>
<dbReference type="OMA" id="DRINDMF"/>
<evidence type="ECO:0000256" key="2">
    <source>
        <dbReference type="ARBA" id="ARBA00022448"/>
    </source>
</evidence>
<dbReference type="EMBL" id="CM000629">
    <property type="protein sequence ID" value="EEC43512.1"/>
    <property type="molecule type" value="Genomic_DNA"/>
</dbReference>